<evidence type="ECO:0000256" key="3">
    <source>
        <dbReference type="SAM" id="SignalP"/>
    </source>
</evidence>
<evidence type="ECO:0000256" key="1">
    <source>
        <dbReference type="SAM" id="MobiDB-lite"/>
    </source>
</evidence>
<dbReference type="Proteomes" id="UP001501391">
    <property type="component" value="Unassembled WGS sequence"/>
</dbReference>
<reference evidence="4 5" key="1">
    <citation type="journal article" date="2019" name="Int. J. Syst. Evol. Microbiol.">
        <title>The Global Catalogue of Microorganisms (GCM) 10K type strain sequencing project: providing services to taxonomists for standard genome sequencing and annotation.</title>
        <authorList>
            <consortium name="The Broad Institute Genomics Platform"/>
            <consortium name="The Broad Institute Genome Sequencing Center for Infectious Disease"/>
            <person name="Wu L."/>
            <person name="Ma J."/>
        </authorList>
    </citation>
    <scope>NUCLEOTIDE SEQUENCE [LARGE SCALE GENOMIC DNA]</scope>
    <source>
        <strain evidence="4 5">JCM 14924</strain>
    </source>
</reference>
<sequence>MRNQRALAAACTTVAVLGLAAPVAVADGMGNGGGPSSTDSNTAVIVPGTGNIGTFSGSGVFPGNGTINGNGHFNGGGNGNGNFNGGGNGNFNGGGNGNGNGNGRGGEGFDNGRGGNGNGNGRGGEGNGNGRGGEGHGNGRGGEGNGNGRGGEGFGNGRGGEGGDRGGDFGRGGEGGGEGSGHGDGVNSHDIFVTPDVLPAGGRLTVIVNGCRYGTASSDAFGTIRLEPFRDDTARGVATVDRDARRGRYDVTVRCDGRTLTRRGAFTVLGGVNGGIGGSRTTGATPTDVAIGGGLVGAAVIGGGALWLRRRHEKRV</sequence>
<keyword evidence="5" id="KW-1185">Reference proteome</keyword>
<feature type="region of interest" description="Disordered" evidence="1">
    <location>
        <begin position="95"/>
        <end position="188"/>
    </location>
</feature>
<keyword evidence="2" id="KW-0472">Membrane</keyword>
<feature type="transmembrane region" description="Helical" evidence="2">
    <location>
        <begin position="289"/>
        <end position="308"/>
    </location>
</feature>
<feature type="signal peptide" evidence="3">
    <location>
        <begin position="1"/>
        <end position="26"/>
    </location>
</feature>
<evidence type="ECO:0000256" key="2">
    <source>
        <dbReference type="SAM" id="Phobius"/>
    </source>
</evidence>
<dbReference type="RefSeq" id="WP_346162347.1">
    <property type="nucleotide sequence ID" value="NZ_BAAAOQ010000004.1"/>
</dbReference>
<feature type="compositionally biased region" description="Gly residues" evidence="1">
    <location>
        <begin position="95"/>
        <end position="160"/>
    </location>
</feature>
<evidence type="ECO:0008006" key="6">
    <source>
        <dbReference type="Google" id="ProtNLM"/>
    </source>
</evidence>
<organism evidence="4 5">
    <name type="scientific">Streptomyces bangladeshensis</name>
    <dbReference type="NCBI Taxonomy" id="295352"/>
    <lineage>
        <taxon>Bacteria</taxon>
        <taxon>Bacillati</taxon>
        <taxon>Actinomycetota</taxon>
        <taxon>Actinomycetes</taxon>
        <taxon>Kitasatosporales</taxon>
        <taxon>Streptomycetaceae</taxon>
        <taxon>Streptomyces</taxon>
    </lineage>
</organism>
<name>A0ABN3BEA7_9ACTN</name>
<keyword evidence="2" id="KW-1133">Transmembrane helix</keyword>
<protein>
    <recommendedName>
        <fullName evidence="6">Integral membrane protein</fullName>
    </recommendedName>
</protein>
<evidence type="ECO:0000313" key="4">
    <source>
        <dbReference type="EMBL" id="GAA2193577.1"/>
    </source>
</evidence>
<accession>A0ABN3BEA7</accession>
<dbReference type="EMBL" id="BAAAOQ010000004">
    <property type="protein sequence ID" value="GAA2193577.1"/>
    <property type="molecule type" value="Genomic_DNA"/>
</dbReference>
<keyword evidence="2" id="KW-0812">Transmembrane</keyword>
<comment type="caution">
    <text evidence="4">The sequence shown here is derived from an EMBL/GenBank/DDBJ whole genome shotgun (WGS) entry which is preliminary data.</text>
</comment>
<proteinExistence type="predicted"/>
<evidence type="ECO:0000313" key="5">
    <source>
        <dbReference type="Proteomes" id="UP001501391"/>
    </source>
</evidence>
<gene>
    <name evidence="4" type="ORF">GCM10009787_16010</name>
</gene>
<feature type="chain" id="PRO_5047041329" description="Integral membrane protein" evidence="3">
    <location>
        <begin position="27"/>
        <end position="316"/>
    </location>
</feature>
<feature type="compositionally biased region" description="Gly residues" evidence="1">
    <location>
        <begin position="169"/>
        <end position="184"/>
    </location>
</feature>
<keyword evidence="3" id="KW-0732">Signal</keyword>